<dbReference type="PANTHER" id="PTHR15668">
    <property type="entry name" value="JM1 PROTEIN"/>
    <property type="match status" value="1"/>
</dbReference>
<dbReference type="InterPro" id="IPR048348">
    <property type="entry name" value="CCDC22_CC"/>
</dbReference>
<evidence type="ECO:0000256" key="1">
    <source>
        <dbReference type="ARBA" id="ARBA00006438"/>
    </source>
</evidence>
<dbReference type="Proteomes" id="UP000276776">
    <property type="component" value="Unassembled WGS sequence"/>
</dbReference>
<feature type="domain" description="CCDC22 coiled-coil" evidence="3">
    <location>
        <begin position="352"/>
        <end position="465"/>
    </location>
</feature>
<dbReference type="InterPro" id="IPR008530">
    <property type="entry name" value="CCDC22"/>
</dbReference>
<evidence type="ECO:0000313" key="6">
    <source>
        <dbReference type="Proteomes" id="UP000276776"/>
    </source>
</evidence>
<dbReference type="PANTHER" id="PTHR15668:SF4">
    <property type="entry name" value="COILED-COIL DOMAIN-CONTAINING PROTEIN 22"/>
    <property type="match status" value="1"/>
</dbReference>
<accession>A0A0N5CMP6</accession>
<reference evidence="7" key="1">
    <citation type="submission" date="2017-02" db="UniProtKB">
        <authorList>
            <consortium name="WormBaseParasite"/>
        </authorList>
    </citation>
    <scope>IDENTIFICATION</scope>
</reference>
<evidence type="ECO:0000259" key="4">
    <source>
        <dbReference type="Pfam" id="PF21674"/>
    </source>
</evidence>
<dbReference type="WBParaSite" id="TCLT_0000143101-mRNA-1">
    <property type="protein sequence ID" value="TCLT_0000143101-mRNA-1"/>
    <property type="gene ID" value="TCLT_0000143101"/>
</dbReference>
<keyword evidence="6" id="KW-1185">Reference proteome</keyword>
<dbReference type="InterPro" id="IPR048349">
    <property type="entry name" value="CCDC22_N"/>
</dbReference>
<dbReference type="GO" id="GO:0097602">
    <property type="term" value="F:cullin family protein binding"/>
    <property type="evidence" value="ECO:0007669"/>
    <property type="project" value="TreeGrafter"/>
</dbReference>
<dbReference type="Pfam" id="PF05667">
    <property type="entry name" value="CCDC22_CC"/>
    <property type="match status" value="1"/>
</dbReference>
<dbReference type="GO" id="GO:2000060">
    <property type="term" value="P:positive regulation of ubiquitin-dependent protein catabolic process"/>
    <property type="evidence" value="ECO:0007669"/>
    <property type="project" value="TreeGrafter"/>
</dbReference>
<comment type="similarity">
    <text evidence="1">Belongs to the CCDC22 family.</text>
</comment>
<evidence type="ECO:0000313" key="5">
    <source>
        <dbReference type="EMBL" id="VDM96867.1"/>
    </source>
</evidence>
<proteinExistence type="inferred from homology"/>
<dbReference type="AlphaFoldDB" id="A0A0N5CMP6"/>
<sequence>MDIVDRQIIDTLLRLDPNFFDGFSQIPSSVADFHTETFYQAIVLLIWSCKRNIKLDVPSRLFPQSMSVKFRCAANVADAVKSIGVRDPFDYQMLLYGRSKELRNVLIGLIEKLPRDSAVITVVEGISEHYFLPWNSSASQATRFDFMGCCGDVMTALNCNDWRYNQSAFICSLLEHNAVGNSQAQTCQSIKNETLDASQTKYSTINKLLESRIRCKPSLFPKPRKEVQMKVKIPKEEINNEKLNKLINEVISLAASVNRKKMSEIKLRSEEAERSFTLNCKKCKESEVDGRLKKLLEDSNAVLKLKNYIEESDERMHHLQNVWFRAKAEKDEEVNTKRLAVSSSTNQIVAKEEKQIDRSIYTKHIFDMVSNIRKQQDEINKIAVENFHLQKEIKSIAGKLERCFTVVETKLYKDVERDASLQKAYRLLMKIHGKCAWIISSIDSSGLLEWKIEELNDQIAMQQQKKIDEKLERILIDWMGIKEENMVLTKLLNENN</sequence>
<name>A0A0N5CMP6_THECL</name>
<evidence type="ECO:0000259" key="3">
    <source>
        <dbReference type="Pfam" id="PF05667"/>
    </source>
</evidence>
<gene>
    <name evidence="5" type="ORF">TCLT_LOCUS1432</name>
</gene>
<dbReference type="OMA" id="EFLVRCI"/>
<dbReference type="OrthoDB" id="10266736at2759"/>
<organism evidence="7">
    <name type="scientific">Thelazia callipaeda</name>
    <name type="common">Oriental eyeworm</name>
    <name type="synonym">Parasitic nematode</name>
    <dbReference type="NCBI Taxonomy" id="103827"/>
    <lineage>
        <taxon>Eukaryota</taxon>
        <taxon>Metazoa</taxon>
        <taxon>Ecdysozoa</taxon>
        <taxon>Nematoda</taxon>
        <taxon>Chromadorea</taxon>
        <taxon>Rhabditida</taxon>
        <taxon>Spirurina</taxon>
        <taxon>Spiruromorpha</taxon>
        <taxon>Thelazioidea</taxon>
        <taxon>Thelaziidae</taxon>
        <taxon>Thelazia</taxon>
    </lineage>
</organism>
<dbReference type="EMBL" id="UYYF01000184">
    <property type="protein sequence ID" value="VDM96867.1"/>
    <property type="molecule type" value="Genomic_DNA"/>
</dbReference>
<evidence type="ECO:0000313" key="7">
    <source>
        <dbReference type="WBParaSite" id="TCLT_0000143101-mRNA-1"/>
    </source>
</evidence>
<protein>
    <recommendedName>
        <fullName evidence="2">Coiled-coil domain-containing protein 22 homolog</fullName>
    </recommendedName>
</protein>
<dbReference type="Pfam" id="PF21674">
    <property type="entry name" value="CCDC22_N"/>
    <property type="match status" value="1"/>
</dbReference>
<dbReference type="STRING" id="103827.A0A0N5CMP6"/>
<evidence type="ECO:0000256" key="2">
    <source>
        <dbReference type="ARBA" id="ARBA00017553"/>
    </source>
</evidence>
<feature type="domain" description="CCDC22 N-terminal" evidence="4">
    <location>
        <begin position="1"/>
        <end position="114"/>
    </location>
</feature>
<reference evidence="5 6" key="2">
    <citation type="submission" date="2018-11" db="EMBL/GenBank/DDBJ databases">
        <authorList>
            <consortium name="Pathogen Informatics"/>
        </authorList>
    </citation>
    <scope>NUCLEOTIDE SEQUENCE [LARGE SCALE GENOMIC DNA]</scope>
</reference>